<dbReference type="EC" id="2.1.1.113" evidence="2"/>
<keyword evidence="4" id="KW-0808">Transferase</keyword>
<dbReference type="InterPro" id="IPR002941">
    <property type="entry name" value="DNA_methylase_N4/N6"/>
</dbReference>
<evidence type="ECO:0000256" key="7">
    <source>
        <dbReference type="ARBA" id="ARBA00023125"/>
    </source>
</evidence>
<dbReference type="Gene3D" id="3.40.50.150">
    <property type="entry name" value="Vaccinia Virus protein VP39"/>
    <property type="match status" value="1"/>
</dbReference>
<evidence type="ECO:0000256" key="4">
    <source>
        <dbReference type="ARBA" id="ARBA00022679"/>
    </source>
</evidence>
<proteinExistence type="inferred from homology"/>
<dbReference type="EMBL" id="LR797398">
    <property type="protein sequence ID" value="CAB4213513.1"/>
    <property type="molecule type" value="Genomic_DNA"/>
</dbReference>
<comment type="catalytic activity">
    <reaction evidence="8">
        <text>a 2'-deoxycytidine in DNA + S-adenosyl-L-methionine = an N(4)-methyl-2'-deoxycytidine in DNA + S-adenosyl-L-homocysteine + H(+)</text>
        <dbReference type="Rhea" id="RHEA:16857"/>
        <dbReference type="Rhea" id="RHEA-COMP:11369"/>
        <dbReference type="Rhea" id="RHEA-COMP:13674"/>
        <dbReference type="ChEBI" id="CHEBI:15378"/>
        <dbReference type="ChEBI" id="CHEBI:57856"/>
        <dbReference type="ChEBI" id="CHEBI:59789"/>
        <dbReference type="ChEBI" id="CHEBI:85452"/>
        <dbReference type="ChEBI" id="CHEBI:137933"/>
        <dbReference type="EC" id="2.1.1.113"/>
    </reaction>
</comment>
<reference evidence="13" key="1">
    <citation type="submission" date="2020-05" db="EMBL/GenBank/DDBJ databases">
        <authorList>
            <person name="Chiriac C."/>
            <person name="Salcher M."/>
            <person name="Ghai R."/>
            <person name="Kavagutti S V."/>
        </authorList>
    </citation>
    <scope>NUCLEOTIDE SEQUENCE</scope>
</reference>
<evidence type="ECO:0000313" key="14">
    <source>
        <dbReference type="EMBL" id="CAB4213513.1"/>
    </source>
</evidence>
<dbReference type="InterPro" id="IPR017985">
    <property type="entry name" value="MeTrfase_CN4_CS"/>
</dbReference>
<dbReference type="Pfam" id="PF01555">
    <property type="entry name" value="N6_N4_Mtase"/>
    <property type="match status" value="1"/>
</dbReference>
<keyword evidence="7" id="KW-0238">DNA-binding</keyword>
<keyword evidence="3 13" id="KW-0489">Methyltransferase</keyword>
<evidence type="ECO:0000256" key="5">
    <source>
        <dbReference type="ARBA" id="ARBA00022691"/>
    </source>
</evidence>
<evidence type="ECO:0000313" key="15">
    <source>
        <dbReference type="EMBL" id="CAB4218135.1"/>
    </source>
</evidence>
<dbReference type="EMBL" id="LR796866">
    <property type="protein sequence ID" value="CAB4171495.1"/>
    <property type="molecule type" value="Genomic_DNA"/>
</dbReference>
<evidence type="ECO:0000256" key="3">
    <source>
        <dbReference type="ARBA" id="ARBA00022603"/>
    </source>
</evidence>
<evidence type="ECO:0000256" key="2">
    <source>
        <dbReference type="ARBA" id="ARBA00012185"/>
    </source>
</evidence>
<evidence type="ECO:0000256" key="1">
    <source>
        <dbReference type="ARBA" id="ARBA00010203"/>
    </source>
</evidence>
<evidence type="ECO:0000313" key="13">
    <source>
        <dbReference type="EMBL" id="CAB4199514.1"/>
    </source>
</evidence>
<comment type="similarity">
    <text evidence="1">Belongs to the N(4)/N(6)-methyltransferase family. N(4) subfamily.</text>
</comment>
<dbReference type="PRINTS" id="PR00508">
    <property type="entry name" value="S21N4MTFRASE"/>
</dbReference>
<evidence type="ECO:0000256" key="8">
    <source>
        <dbReference type="ARBA" id="ARBA00049120"/>
    </source>
</evidence>
<dbReference type="PROSITE" id="PS00093">
    <property type="entry name" value="N4_MTASE"/>
    <property type="match status" value="1"/>
</dbReference>
<organism evidence="13">
    <name type="scientific">uncultured Caudovirales phage</name>
    <dbReference type="NCBI Taxonomy" id="2100421"/>
    <lineage>
        <taxon>Viruses</taxon>
        <taxon>Duplodnaviria</taxon>
        <taxon>Heunggongvirae</taxon>
        <taxon>Uroviricota</taxon>
        <taxon>Caudoviricetes</taxon>
        <taxon>Peduoviridae</taxon>
        <taxon>Maltschvirus</taxon>
        <taxon>Maltschvirus maltsch</taxon>
    </lineage>
</organism>
<dbReference type="GO" id="GO:0015667">
    <property type="term" value="F:site-specific DNA-methyltransferase (cytosine-N4-specific) activity"/>
    <property type="evidence" value="ECO:0007669"/>
    <property type="project" value="UniProtKB-EC"/>
</dbReference>
<keyword evidence="5" id="KW-0949">S-adenosyl-L-methionine</keyword>
<feature type="domain" description="DNA methylase N-4/N-6" evidence="9">
    <location>
        <begin position="23"/>
        <end position="254"/>
    </location>
</feature>
<name>A0A6J5S2Y9_9CAUD</name>
<dbReference type="EMBL" id="LR796950">
    <property type="protein sequence ID" value="CAB4177339.1"/>
    <property type="molecule type" value="Genomic_DNA"/>
</dbReference>
<dbReference type="GO" id="GO:0032259">
    <property type="term" value="P:methylation"/>
    <property type="evidence" value="ECO:0007669"/>
    <property type="project" value="UniProtKB-KW"/>
</dbReference>
<evidence type="ECO:0000313" key="10">
    <source>
        <dbReference type="EMBL" id="CAB4165202.1"/>
    </source>
</evidence>
<dbReference type="GO" id="GO:0008170">
    <property type="term" value="F:N-methyltransferase activity"/>
    <property type="evidence" value="ECO:0007669"/>
    <property type="project" value="InterPro"/>
</dbReference>
<evidence type="ECO:0000259" key="9">
    <source>
        <dbReference type="Pfam" id="PF01555"/>
    </source>
</evidence>
<dbReference type="GO" id="GO:0003677">
    <property type="term" value="F:DNA binding"/>
    <property type="evidence" value="ECO:0007669"/>
    <property type="project" value="UniProtKB-KW"/>
</dbReference>
<evidence type="ECO:0000256" key="6">
    <source>
        <dbReference type="ARBA" id="ARBA00022747"/>
    </source>
</evidence>
<evidence type="ECO:0000313" key="12">
    <source>
        <dbReference type="EMBL" id="CAB4177339.1"/>
    </source>
</evidence>
<keyword evidence="6" id="KW-0680">Restriction system</keyword>
<evidence type="ECO:0000313" key="11">
    <source>
        <dbReference type="EMBL" id="CAB4171495.1"/>
    </source>
</evidence>
<dbReference type="SUPFAM" id="SSF53335">
    <property type="entry name" value="S-adenosyl-L-methionine-dependent methyltransferases"/>
    <property type="match status" value="1"/>
</dbReference>
<dbReference type="EMBL" id="LR797462">
    <property type="protein sequence ID" value="CAB4218135.1"/>
    <property type="molecule type" value="Genomic_DNA"/>
</dbReference>
<sequence length="266" mass="30732">MELNKIYNESNLETMAKMPDNFIDLTVTSPPYDGLRTYNGYSFPFEEIAKELYRVTKQGGIVVWVVGDATENGTESGTSFKQALYFKEIGFNLHDTMIYNRAGKFPEANRYWQDFEYMFVLSKGKPNTFNPIKYKSVREEGEKVLARKRTKEGNLIEDTCHKKHTQFKGEKNGGNIWYIPAGWMTSSKDKIAYEHPAIFPEKLAEDHIVTWSNEGDIVYDCFGGSGTTAKMAHKWKRKWILSEVSKEYVEIAEKRIAPYLAQTFLF</sequence>
<dbReference type="EMBL" id="LR796778">
    <property type="protein sequence ID" value="CAB4165202.1"/>
    <property type="molecule type" value="Genomic_DNA"/>
</dbReference>
<dbReference type="InterPro" id="IPR001091">
    <property type="entry name" value="RM_Methyltransferase"/>
</dbReference>
<protein>
    <recommendedName>
        <fullName evidence="2">site-specific DNA-methyltransferase (cytosine-N(4)-specific)</fullName>
        <ecNumber evidence="2">2.1.1.113</ecNumber>
    </recommendedName>
</protein>
<dbReference type="InterPro" id="IPR029063">
    <property type="entry name" value="SAM-dependent_MTases_sf"/>
</dbReference>
<dbReference type="EMBL" id="LR797284">
    <property type="protein sequence ID" value="CAB4199514.1"/>
    <property type="molecule type" value="Genomic_DNA"/>
</dbReference>
<gene>
    <name evidence="12" type="ORF">UFOVP1001_24</name>
    <name evidence="13" type="ORF">UFOVP1338_52</name>
    <name evidence="14" type="ORF">UFOVP1447_47</name>
    <name evidence="15" type="ORF">UFOVP1599_43</name>
    <name evidence="10" type="ORF">UFOVP827_21</name>
    <name evidence="11" type="ORF">UFOVP916_66</name>
</gene>
<dbReference type="GO" id="GO:0009307">
    <property type="term" value="P:DNA restriction-modification system"/>
    <property type="evidence" value="ECO:0007669"/>
    <property type="project" value="UniProtKB-KW"/>
</dbReference>
<accession>A0A6J5S2Y9</accession>